<dbReference type="SUPFAM" id="SSF47413">
    <property type="entry name" value="lambda repressor-like DNA-binding domains"/>
    <property type="match status" value="1"/>
</dbReference>
<dbReference type="GO" id="GO:0003677">
    <property type="term" value="F:DNA binding"/>
    <property type="evidence" value="ECO:0007669"/>
    <property type="project" value="InterPro"/>
</dbReference>
<comment type="caution">
    <text evidence="2">The sequence shown here is derived from an EMBL/GenBank/DDBJ whole genome shotgun (WGS) entry which is preliminary data.</text>
</comment>
<dbReference type="InterPro" id="IPR010982">
    <property type="entry name" value="Lambda_DNA-bd_dom_sf"/>
</dbReference>
<name>A0A926DQ77_9FIRM</name>
<accession>A0A926DQ77</accession>
<feature type="domain" description="HTH cro/C1-type" evidence="1">
    <location>
        <begin position="42"/>
        <end position="63"/>
    </location>
</feature>
<dbReference type="CDD" id="cd00093">
    <property type="entry name" value="HTH_XRE"/>
    <property type="match status" value="1"/>
</dbReference>
<sequence>MYISQDVADRIKNLAQKKSISVKKLLSDIGLGFNTMSNMRNSMPKADNLAKIADYLGCSVDYLLGRTEEYSPQSTEQTTVEADKEYFELIEEYKKLDLKGKNKVLNTIFSEQERVKLLEPDESMQLAAFGGDFKGKPKSKKTQLT</sequence>
<proteinExistence type="predicted"/>
<dbReference type="Proteomes" id="UP000611762">
    <property type="component" value="Unassembled WGS sequence"/>
</dbReference>
<protein>
    <submittedName>
        <fullName evidence="2">Helix-turn-helix transcriptional regulator</fullName>
    </submittedName>
</protein>
<dbReference type="SMART" id="SM00530">
    <property type="entry name" value="HTH_XRE"/>
    <property type="match status" value="1"/>
</dbReference>
<dbReference type="EMBL" id="JACRSU010000006">
    <property type="protein sequence ID" value="MBC8541824.1"/>
    <property type="molecule type" value="Genomic_DNA"/>
</dbReference>
<dbReference type="Pfam" id="PF13443">
    <property type="entry name" value="HTH_26"/>
    <property type="match status" value="1"/>
</dbReference>
<dbReference type="RefSeq" id="WP_177679116.1">
    <property type="nucleotide sequence ID" value="NZ_JACRSU010000006.1"/>
</dbReference>
<dbReference type="InterPro" id="IPR001387">
    <property type="entry name" value="Cro/C1-type_HTH"/>
</dbReference>
<dbReference type="PROSITE" id="PS50943">
    <property type="entry name" value="HTH_CROC1"/>
    <property type="match status" value="1"/>
</dbReference>
<keyword evidence="3" id="KW-1185">Reference proteome</keyword>
<dbReference type="Gene3D" id="1.10.260.40">
    <property type="entry name" value="lambda repressor-like DNA-binding domains"/>
    <property type="match status" value="1"/>
</dbReference>
<evidence type="ECO:0000259" key="1">
    <source>
        <dbReference type="PROSITE" id="PS50943"/>
    </source>
</evidence>
<evidence type="ECO:0000313" key="3">
    <source>
        <dbReference type="Proteomes" id="UP000611762"/>
    </source>
</evidence>
<organism evidence="2 3">
    <name type="scientific">Congzhengia minquanensis</name>
    <dbReference type="NCBI Taxonomy" id="2763657"/>
    <lineage>
        <taxon>Bacteria</taxon>
        <taxon>Bacillati</taxon>
        <taxon>Bacillota</taxon>
        <taxon>Clostridia</taxon>
        <taxon>Eubacteriales</taxon>
        <taxon>Oscillospiraceae</taxon>
        <taxon>Congzhengia</taxon>
    </lineage>
</organism>
<evidence type="ECO:0000313" key="2">
    <source>
        <dbReference type="EMBL" id="MBC8541824.1"/>
    </source>
</evidence>
<gene>
    <name evidence="2" type="ORF">H8698_12620</name>
</gene>
<dbReference type="AlphaFoldDB" id="A0A926DQ77"/>
<reference evidence="2" key="1">
    <citation type="submission" date="2020-08" db="EMBL/GenBank/DDBJ databases">
        <title>Genome public.</title>
        <authorList>
            <person name="Liu C."/>
            <person name="Sun Q."/>
        </authorList>
    </citation>
    <scope>NUCLEOTIDE SEQUENCE</scope>
    <source>
        <strain evidence="2">H8</strain>
    </source>
</reference>